<dbReference type="OrthoDB" id="1274006at2"/>
<gene>
    <name evidence="1" type="ORF">MARIT_2385</name>
</gene>
<keyword evidence="2" id="KW-1185">Reference proteome</keyword>
<dbReference type="EMBL" id="LT634361">
    <property type="protein sequence ID" value="SFZ83944.1"/>
    <property type="molecule type" value="Genomic_DNA"/>
</dbReference>
<evidence type="ECO:0000313" key="2">
    <source>
        <dbReference type="Proteomes" id="UP000231564"/>
    </source>
</evidence>
<protein>
    <submittedName>
        <fullName evidence="1">Uncharacterized protein</fullName>
    </submittedName>
</protein>
<evidence type="ECO:0000313" key="1">
    <source>
        <dbReference type="EMBL" id="SFZ83944.1"/>
    </source>
</evidence>
<sequence length="245" mass="28535">MKKIIAFCFFVNTALIAQNRVNNYKYIIIPNHFGFLKKANQYQTSSLTKFLFNKYGFTAFLDNEKLPEDVARNRCLALTVNMKKKSSLFYTKNTIELKDCYNKVVFTSREGKSKLKEYKKAYHEAIRKAFKSIQQLNYSYKEEKSISKGIPTIEEKGLAEKNIEKESIATISTAKEVLYAQAKGNGFQLINTKPEVVFQILKTGKPNLYLLKGKKGVLYRENGNWLVEYYENNRLIRLTTYQIKF</sequence>
<proteinExistence type="predicted"/>
<organism evidence="1 2">
    <name type="scientific">Tenacibaculum maritimum NCIMB 2154</name>
    <dbReference type="NCBI Taxonomy" id="1349785"/>
    <lineage>
        <taxon>Bacteria</taxon>
        <taxon>Pseudomonadati</taxon>
        <taxon>Bacteroidota</taxon>
        <taxon>Flavobacteriia</taxon>
        <taxon>Flavobacteriales</taxon>
        <taxon>Flavobacteriaceae</taxon>
        <taxon>Tenacibaculum</taxon>
    </lineage>
</organism>
<dbReference type="RefSeq" id="WP_024740591.1">
    <property type="nucleotide sequence ID" value="NZ_BAUG01000009.1"/>
</dbReference>
<dbReference type="AlphaFoldDB" id="A0A2H1ECK3"/>
<reference evidence="1 2" key="1">
    <citation type="submission" date="2016-11" db="EMBL/GenBank/DDBJ databases">
        <authorList>
            <person name="Jaros S."/>
            <person name="Januszkiewicz K."/>
            <person name="Wedrychowicz H."/>
        </authorList>
    </citation>
    <scope>NUCLEOTIDE SEQUENCE [LARGE SCALE GENOMIC DNA]</scope>
    <source>
        <strain evidence="1">NCIMB 2154T</strain>
    </source>
</reference>
<dbReference type="KEGG" id="tmar:MARIT_2385"/>
<dbReference type="Proteomes" id="UP000231564">
    <property type="component" value="Chromosome MARIT"/>
</dbReference>
<accession>A0A2H1ECK3</accession>
<dbReference type="GeneID" id="47723859"/>
<dbReference type="STRING" id="1349785.GCA_000509405_02086"/>
<name>A0A2H1ECK3_9FLAO</name>